<accession>A0A2S2QQJ3</accession>
<reference evidence="2" key="1">
    <citation type="submission" date="2018-04" db="EMBL/GenBank/DDBJ databases">
        <title>Transcriptome assembly of Sipha flava.</title>
        <authorList>
            <person name="Scully E.D."/>
            <person name="Geib S.M."/>
            <person name="Palmer N.A."/>
            <person name="Koch K."/>
            <person name="Bradshaw J."/>
            <person name="Heng-Moss T."/>
            <person name="Sarath G."/>
        </authorList>
    </citation>
    <scope>NUCLEOTIDE SEQUENCE</scope>
</reference>
<evidence type="ECO:0000313" key="2">
    <source>
        <dbReference type="EMBL" id="MBY80005.1"/>
    </source>
</evidence>
<feature type="signal peptide" evidence="1">
    <location>
        <begin position="1"/>
        <end position="20"/>
    </location>
</feature>
<evidence type="ECO:0000256" key="1">
    <source>
        <dbReference type="SAM" id="SignalP"/>
    </source>
</evidence>
<proteinExistence type="predicted"/>
<gene>
    <name evidence="2" type="ORF">g.26508</name>
</gene>
<dbReference type="AlphaFoldDB" id="A0A2S2QQJ3"/>
<protein>
    <submittedName>
        <fullName evidence="2">Uncharacterized protein</fullName>
    </submittedName>
</protein>
<keyword evidence="1" id="KW-0732">Signal</keyword>
<organism evidence="2">
    <name type="scientific">Sipha flava</name>
    <name type="common">yellow sugarcane aphid</name>
    <dbReference type="NCBI Taxonomy" id="143950"/>
    <lineage>
        <taxon>Eukaryota</taxon>
        <taxon>Metazoa</taxon>
        <taxon>Ecdysozoa</taxon>
        <taxon>Arthropoda</taxon>
        <taxon>Hexapoda</taxon>
        <taxon>Insecta</taxon>
        <taxon>Pterygota</taxon>
        <taxon>Neoptera</taxon>
        <taxon>Paraneoptera</taxon>
        <taxon>Hemiptera</taxon>
        <taxon>Sternorrhyncha</taxon>
        <taxon>Aphidomorpha</taxon>
        <taxon>Aphidoidea</taxon>
        <taxon>Aphididae</taxon>
        <taxon>Sipha</taxon>
    </lineage>
</organism>
<sequence length="113" mass="12729">MLSVWVANVWWWYIVAPVVTDSAANRTLPFDMNALKAPEEMMPSTPYREVRVNTMYAKGPKVFNILSGRAAIEVLHVTYKCMMAAARPRALKSVLKTTELFSAAFKLSTFGVR</sequence>
<dbReference type="EMBL" id="GGMS01010802">
    <property type="protein sequence ID" value="MBY80005.1"/>
    <property type="molecule type" value="Transcribed_RNA"/>
</dbReference>
<feature type="chain" id="PRO_5015541236" evidence="1">
    <location>
        <begin position="21"/>
        <end position="113"/>
    </location>
</feature>
<name>A0A2S2QQJ3_9HEMI</name>